<evidence type="ECO:0000313" key="3">
    <source>
        <dbReference type="EMBL" id="AJG24483.1"/>
    </source>
</evidence>
<dbReference type="AlphaFoldDB" id="A0A0C4YN59"/>
<reference evidence="3 4" key="1">
    <citation type="journal article" date="2015" name="Genome Announc.">
        <title>Complete Genome Sequence of Cupriavidus basilensis 4G11, Isolated from the Oak Ridge Field Research Center Site.</title>
        <authorList>
            <person name="Ray J."/>
            <person name="Waters R.J."/>
            <person name="Skerker J.M."/>
            <person name="Kuehl J.V."/>
            <person name="Price M.N."/>
            <person name="Huang J."/>
            <person name="Chakraborty R."/>
            <person name="Arkin A.P."/>
            <person name="Deutschbauer A."/>
        </authorList>
    </citation>
    <scope>NUCLEOTIDE SEQUENCE [LARGE SCALE GENOMIC DNA]</scope>
    <source>
        <strain evidence="3">4G11</strain>
    </source>
</reference>
<gene>
    <name evidence="3" type="ORF">RR42_s2902</name>
</gene>
<dbReference type="InterPro" id="IPR042100">
    <property type="entry name" value="Bug_dom1"/>
</dbReference>
<dbReference type="Gene3D" id="3.40.190.150">
    <property type="entry name" value="Bordetella uptake gene, domain 1"/>
    <property type="match status" value="1"/>
</dbReference>
<name>A0A0C4YN59_9BURK</name>
<organism evidence="3 4">
    <name type="scientific">Cupriavidus basilensis</name>
    <dbReference type="NCBI Taxonomy" id="68895"/>
    <lineage>
        <taxon>Bacteria</taxon>
        <taxon>Pseudomonadati</taxon>
        <taxon>Pseudomonadota</taxon>
        <taxon>Betaproteobacteria</taxon>
        <taxon>Burkholderiales</taxon>
        <taxon>Burkholderiaceae</taxon>
        <taxon>Cupriavidus</taxon>
    </lineage>
</organism>
<dbReference type="SUPFAM" id="SSF53850">
    <property type="entry name" value="Periplasmic binding protein-like II"/>
    <property type="match status" value="1"/>
</dbReference>
<dbReference type="Proteomes" id="UP000031843">
    <property type="component" value="Chromosome secondary"/>
</dbReference>
<keyword evidence="4" id="KW-1185">Reference proteome</keyword>
<evidence type="ECO:0000256" key="2">
    <source>
        <dbReference type="SAM" id="MobiDB-lite"/>
    </source>
</evidence>
<protein>
    <submittedName>
        <fullName evidence="3">Tricarboxylate transport protein TctC</fullName>
    </submittedName>
</protein>
<sequence>MGYLRNFGKRTPSCTCLGAHDGVARSPQQEDKMTTRFETSRSDHPHAARGQALLRRLAATAALALGLVGGANAQAYPAKPVTLIIPFAAGGTVDKVGRMVQEDFRARLGQTVVIENRAGAGGTIGTGAIVRSAPDGYTVGMIFDSFATESSMYPKLPYAPERDLTGVSYMVRSPMVLVVPASSRFQTLQDYVAAAKKPATVSYASVGAGSSNQLAAELFHETAGTSGIHTPYKGGGPAISDLLGGHVDSMIASLPLVLPHIQGGKLRALAVTSPRRDAHLPAVPAIAETYKGFEVYSWVGMIAPARTPEAILNRLAADMSATLRDPKVAQRLADGGFEVVAGGRQEMNALVKSESQRWSRVIKSRNIVAD</sequence>
<dbReference type="CDD" id="cd13578">
    <property type="entry name" value="PBP2_Bug27"/>
    <property type="match status" value="1"/>
</dbReference>
<evidence type="ECO:0000313" key="4">
    <source>
        <dbReference type="Proteomes" id="UP000031843"/>
    </source>
</evidence>
<dbReference type="PIRSF" id="PIRSF017082">
    <property type="entry name" value="YflP"/>
    <property type="match status" value="1"/>
</dbReference>
<dbReference type="Pfam" id="PF03401">
    <property type="entry name" value="TctC"/>
    <property type="match status" value="1"/>
</dbReference>
<feature type="compositionally biased region" description="Basic and acidic residues" evidence="2">
    <location>
        <begin position="28"/>
        <end position="46"/>
    </location>
</feature>
<accession>A0A0C4YN59</accession>
<dbReference type="Gene3D" id="3.40.190.10">
    <property type="entry name" value="Periplasmic binding protein-like II"/>
    <property type="match status" value="1"/>
</dbReference>
<dbReference type="PANTHER" id="PTHR42928:SF5">
    <property type="entry name" value="BLR1237 PROTEIN"/>
    <property type="match status" value="1"/>
</dbReference>
<dbReference type="EMBL" id="CP010537">
    <property type="protein sequence ID" value="AJG24483.1"/>
    <property type="molecule type" value="Genomic_DNA"/>
</dbReference>
<dbReference type="KEGG" id="cbw:RR42_s2902"/>
<dbReference type="PANTHER" id="PTHR42928">
    <property type="entry name" value="TRICARBOXYLATE-BINDING PROTEIN"/>
    <property type="match status" value="1"/>
</dbReference>
<evidence type="ECO:0000256" key="1">
    <source>
        <dbReference type="ARBA" id="ARBA00006987"/>
    </source>
</evidence>
<proteinExistence type="inferred from homology"/>
<dbReference type="STRING" id="68895.RR42_s2902"/>
<dbReference type="InterPro" id="IPR005064">
    <property type="entry name" value="BUG"/>
</dbReference>
<comment type="similarity">
    <text evidence="1">Belongs to the UPF0065 (bug) family.</text>
</comment>
<feature type="region of interest" description="Disordered" evidence="2">
    <location>
        <begin position="20"/>
        <end position="48"/>
    </location>
</feature>